<dbReference type="Gene3D" id="2.60.40.10">
    <property type="entry name" value="Immunoglobulins"/>
    <property type="match status" value="11"/>
</dbReference>
<gene>
    <name evidence="2" type="ORF">H3H39_09330</name>
</gene>
<dbReference type="Proteomes" id="UP000573499">
    <property type="component" value="Unassembled WGS sequence"/>
</dbReference>
<comment type="caution">
    <text evidence="2">The sequence shown here is derived from an EMBL/GenBank/DDBJ whole genome shotgun (WGS) entry which is preliminary data.</text>
</comment>
<dbReference type="InterPro" id="IPR013783">
    <property type="entry name" value="Ig-like_fold"/>
</dbReference>
<feature type="domain" description="Bacterial Ig-like" evidence="1">
    <location>
        <begin position="466"/>
        <end position="544"/>
    </location>
</feature>
<protein>
    <recommendedName>
        <fullName evidence="1">Bacterial Ig-like domain-containing protein</fullName>
    </recommendedName>
</protein>
<feature type="domain" description="Bacterial Ig-like" evidence="1">
    <location>
        <begin position="209"/>
        <end position="291"/>
    </location>
</feature>
<reference evidence="2 3" key="1">
    <citation type="submission" date="2020-07" db="EMBL/GenBank/DDBJ databases">
        <title>Novel species isolated from subtropical streams in China.</title>
        <authorList>
            <person name="Lu H."/>
        </authorList>
    </citation>
    <scope>NUCLEOTIDE SEQUENCE [LARGE SCALE GENOMIC DNA]</scope>
    <source>
        <strain evidence="2 3">LX47W</strain>
    </source>
</reference>
<feature type="non-terminal residue" evidence="2">
    <location>
        <position position="1"/>
    </location>
</feature>
<evidence type="ECO:0000313" key="2">
    <source>
        <dbReference type="EMBL" id="MBA5687243.1"/>
    </source>
</evidence>
<keyword evidence="3" id="KW-1185">Reference proteome</keyword>
<proteinExistence type="predicted"/>
<dbReference type="InterPro" id="IPR044016">
    <property type="entry name" value="Big_13"/>
</dbReference>
<feature type="domain" description="Bacterial Ig-like" evidence="1">
    <location>
        <begin position="378"/>
        <end position="460"/>
    </location>
</feature>
<dbReference type="Pfam" id="PF19077">
    <property type="entry name" value="Big_13"/>
    <property type="match status" value="10"/>
</dbReference>
<sequence>TWNSSFSAVEGGNNVIVRATDVAGNTHDAAAFAFTLDTTIATPTIALTTDSGTSNTDKVTNNAALTFSAPESGAARVIKVDGNTVGSYNAGNLVDGTHTVTVTDTDVAGNVSAAGSITFTLDKTIANPTLALSNDTGISKTDRITNDATLAFSTLENGANRIITVDGVVKNYDPTQLADGAHTVSVVDTDLAGNVSKTGSLSFTLDKTITTPTVSLTTDSGTSNTDKVTNNAALTFSTPESGVARVIKVDGNTVGSYNAGNLVDGTHTVTVTDTDVAGNVSAAGSITFTLDKTIANPTLALSNDTGISKTDKITNDATLTFSALENGANRIITVDGVVKNYDPTQLADGTHTVSVVDTDLAGNVSKTGSLSFTLDKTITTPTVSLTTDSGTSNTDKVTNTAALTFSAPESGAARVIKVDGNTVGSYNAGNLVDGTHTVTVTDTDVAGNVSAAGSITFTLDKTIANPTLALFNDTGISKTDKITNDATLTFSALENGGSRVVTVDGVVKNYDPTQLADGAHTVSVVDTDLAGNVSKTGSLSFTLDKTITTPTVSLTTDSGTSNTDKVTNNAALTFSVPESGAARVIKVDGNTVGSYNAGNLVDGTHTVTVTDTDVAGNVSAAGSITFTLDKTIANPTLALSNDTGISKTDKITNDATLTFSALENGGSRVVTVDGVVKNYDPTQLADGAHTVSVVDTDLAGNVSKTGSLSFTLDKTITTPTVSLTTDSGTSNTDKVTNNAALTFSVPESGAARVIKVDGNTVGSYNAGNLVDGTHTVTVTDTDVAGNVSAAGSITFTLDKTIANPTLALSNDTGISKTDKITNDATLTFSALENGGSRVVTVDGVVKNYDPTQLADGAHTVSVVDTDLAGNVSKTGSISFTLDRTIADPAFSVAKLNSNSTITLSGMGDSGTTVTVTDLASNAASTGMTNSSGTWTIITAQGIGVRSFSLSATDAAGNNASPNVDAIIGTSGADLINNIAGHNDMLFGGQGVDKFVFAANFGKDVINDFLATTVNHDIVQFSSAVFSDTTAVLAHAVDVGSNVVISDSLGDTLTLIGVHRADLSAADFIIG</sequence>
<dbReference type="NCBIfam" id="NF033510">
    <property type="entry name" value="Ca_tandemer"/>
    <property type="match status" value="1"/>
</dbReference>
<evidence type="ECO:0000259" key="1">
    <source>
        <dbReference type="Pfam" id="PF19077"/>
    </source>
</evidence>
<name>A0A7W2IK58_9BURK</name>
<accession>A0A7W2IK58</accession>
<feature type="domain" description="Bacterial Ig-like" evidence="1">
    <location>
        <begin position="716"/>
        <end position="798"/>
    </location>
</feature>
<dbReference type="SUPFAM" id="SSF51120">
    <property type="entry name" value="beta-Roll"/>
    <property type="match status" value="1"/>
</dbReference>
<dbReference type="AlphaFoldDB" id="A0A7W2IK58"/>
<organism evidence="2 3">
    <name type="scientific">Rugamonas apoptosis</name>
    <dbReference type="NCBI Taxonomy" id="2758570"/>
    <lineage>
        <taxon>Bacteria</taxon>
        <taxon>Pseudomonadati</taxon>
        <taxon>Pseudomonadota</taxon>
        <taxon>Betaproteobacteria</taxon>
        <taxon>Burkholderiales</taxon>
        <taxon>Oxalobacteraceae</taxon>
        <taxon>Telluria group</taxon>
        <taxon>Rugamonas</taxon>
    </lineage>
</organism>
<feature type="domain" description="Bacterial Ig-like" evidence="1">
    <location>
        <begin position="297"/>
        <end position="375"/>
    </location>
</feature>
<evidence type="ECO:0000313" key="3">
    <source>
        <dbReference type="Proteomes" id="UP000573499"/>
    </source>
</evidence>
<dbReference type="EMBL" id="JACEZU010000003">
    <property type="protein sequence ID" value="MBA5687243.1"/>
    <property type="molecule type" value="Genomic_DNA"/>
</dbReference>
<dbReference type="InterPro" id="IPR011049">
    <property type="entry name" value="Serralysin-like_metalloprot_C"/>
</dbReference>
<feature type="domain" description="Bacterial Ig-like" evidence="1">
    <location>
        <begin position="547"/>
        <end position="629"/>
    </location>
</feature>
<feature type="domain" description="Bacterial Ig-like" evidence="1">
    <location>
        <begin position="40"/>
        <end position="122"/>
    </location>
</feature>
<feature type="domain" description="Bacterial Ig-like" evidence="1">
    <location>
        <begin position="635"/>
        <end position="713"/>
    </location>
</feature>
<feature type="domain" description="Bacterial Ig-like" evidence="1">
    <location>
        <begin position="804"/>
        <end position="882"/>
    </location>
</feature>
<feature type="domain" description="Bacterial Ig-like" evidence="1">
    <location>
        <begin position="128"/>
        <end position="206"/>
    </location>
</feature>
<dbReference type="RefSeq" id="WP_229217938.1">
    <property type="nucleotide sequence ID" value="NZ_JACEZU010000003.1"/>
</dbReference>